<keyword evidence="2" id="KW-1185">Reference proteome</keyword>
<sequence length="150" mass="17145">VLLLINATTSRPPALAVRIRQEPLDNDNLSDRPGTLSVSQYITSKKELPREVKVALANDVCEKQREQRPAIMAAYEPAFIPDLFRRYTPVLEWNRPAGFPHYFDSQLLPYMGIKRKRLADWSVGRLPARFSKCRFKLYDTGSIMPSGSVH</sequence>
<comment type="caution">
    <text evidence="1">The sequence shown here is derived from an EMBL/GenBank/DDBJ whole genome shotgun (WGS) entry which is preliminary data.</text>
</comment>
<dbReference type="OrthoDB" id="10531427at2759"/>
<feature type="non-terminal residue" evidence="1">
    <location>
        <position position="1"/>
    </location>
</feature>
<gene>
    <name evidence="1" type="ORF">MHI_LOCUS164867</name>
</gene>
<evidence type="ECO:0000313" key="2">
    <source>
        <dbReference type="Proteomes" id="UP000752696"/>
    </source>
</evidence>
<dbReference type="Proteomes" id="UP000752696">
    <property type="component" value="Unassembled WGS sequence"/>
</dbReference>
<reference evidence="1" key="1">
    <citation type="submission" date="2020-07" db="EMBL/GenBank/DDBJ databases">
        <authorList>
            <person name="Nazaruddin N."/>
        </authorList>
    </citation>
    <scope>NUCLEOTIDE SEQUENCE</scope>
</reference>
<dbReference type="AlphaFoldDB" id="A0A6V7GXL4"/>
<dbReference type="EMBL" id="CAJDYZ010003105">
    <property type="protein sequence ID" value="CAD1469861.1"/>
    <property type="molecule type" value="Genomic_DNA"/>
</dbReference>
<evidence type="ECO:0000313" key="1">
    <source>
        <dbReference type="EMBL" id="CAD1469861.1"/>
    </source>
</evidence>
<name>A0A6V7GXL4_9HYME</name>
<organism evidence="1 2">
    <name type="scientific">Heterotrigona itama</name>
    <dbReference type="NCBI Taxonomy" id="395501"/>
    <lineage>
        <taxon>Eukaryota</taxon>
        <taxon>Metazoa</taxon>
        <taxon>Ecdysozoa</taxon>
        <taxon>Arthropoda</taxon>
        <taxon>Hexapoda</taxon>
        <taxon>Insecta</taxon>
        <taxon>Pterygota</taxon>
        <taxon>Neoptera</taxon>
        <taxon>Endopterygota</taxon>
        <taxon>Hymenoptera</taxon>
        <taxon>Apocrita</taxon>
        <taxon>Aculeata</taxon>
        <taxon>Apoidea</taxon>
        <taxon>Anthophila</taxon>
        <taxon>Apidae</taxon>
        <taxon>Heterotrigona</taxon>
    </lineage>
</organism>
<proteinExistence type="predicted"/>
<accession>A0A6V7GXL4</accession>
<protein>
    <submittedName>
        <fullName evidence="1">Uncharacterized protein</fullName>
    </submittedName>
</protein>